<feature type="region of interest" description="Disordered" evidence="1">
    <location>
        <begin position="775"/>
        <end position="879"/>
    </location>
</feature>
<evidence type="ECO:0000256" key="1">
    <source>
        <dbReference type="SAM" id="MobiDB-lite"/>
    </source>
</evidence>
<dbReference type="AlphaFoldDB" id="A0A6A6AFB4"/>
<feature type="compositionally biased region" description="Polar residues" evidence="1">
    <location>
        <begin position="865"/>
        <end position="879"/>
    </location>
</feature>
<proteinExistence type="predicted"/>
<feature type="compositionally biased region" description="Basic and acidic residues" evidence="1">
    <location>
        <begin position="432"/>
        <end position="446"/>
    </location>
</feature>
<sequence>MGRPKFSFSLAGRRSKTDQDDASSKSSVSSVPTWPLPYAEPTNMSKAHRVLGTSEPVYRTTSKQSSMQSLTLQSPGYKTKAASEASFGSAIDARGQPATDHNRYQTRPAMYSHDTGARRGSDNSSAHHRLHPQPSNSTMRSHYDAKTSPLSISQQTSNSAVRDMALRRGQPQVVDRTHDYPAPALDNRPVTRGTSNENKTDRRKSKPARLDISKLFPKPRMGSDGRKHQTALLSPTKMVNSPAAMSMSSGLFPRPMARGPTPQPAKSKKTASQQDAPASQRPTSPVRLFQRDVYDSAKINVRRPPKGIKHWFEGALDEDSDEPLDEVYTHSPAHVPVHTRQKDTSRLTRQTSLDRVPQITTQHTIRPQQSTPVFNTHSFAHEDVVDVHYLTSASEYSVGTLSSMRTKESLLSTRNFQDSSILSSSSSEDEGDNRHREERQSKMRRSWDIGEDAGEIIIGQAQAFEVRPSRRLSRGMSVLSNSTDAATIEVMYTPEPSFSPYQHYPRSSNFSGNRLSSHIRQPSVIPEDEDFRPVTAISTVAHSAHSAYSAPSARTSANEPKSYSHADHKMMAVTEEEKALLELMRKKRAAMNGSSQASNVSTGEHLDQQSYVSEGTQRLHRTSGFLSTETPAASPVRLVETHSKRRSAAPSTPLSLASRGRTAKAMHETNMHDNSGNDAWSERHPPPVRQFTLSHYDQASCDSSRPNSYLRASPTLSPTNTDHFSSLPSPITPGSHTDRADVKIKVASSETSDDDEVAVLESGVIDTTIDGIKFGHGRRRTASSGADMTFPAPPGHNASDLPRVSEAVSRSRNIVEPSPPKLSGQNSKRVSGLMLSPSSYSQTSSRQSSLASNHSHVSGKRNRKSSLASMNGSTKTRNSVSDDVLAAWGSLGGTY</sequence>
<feature type="compositionally biased region" description="Polar residues" evidence="1">
    <location>
        <begin position="714"/>
        <end position="735"/>
    </location>
</feature>
<dbReference type="OrthoDB" id="5244050at2759"/>
<feature type="compositionally biased region" description="Low complexity" evidence="1">
    <location>
        <begin position="648"/>
        <end position="658"/>
    </location>
</feature>
<dbReference type="RefSeq" id="XP_033524633.1">
    <property type="nucleotide sequence ID" value="XM_033672840.1"/>
</dbReference>
<feature type="region of interest" description="Disordered" evidence="1">
    <location>
        <begin position="610"/>
        <end position="664"/>
    </location>
</feature>
<feature type="region of interest" description="Disordered" evidence="1">
    <location>
        <begin position="58"/>
        <end position="77"/>
    </location>
</feature>
<feature type="compositionally biased region" description="Low complexity" evidence="1">
    <location>
        <begin position="836"/>
        <end position="852"/>
    </location>
</feature>
<gene>
    <name evidence="2" type="ORF">P153DRAFT_430504</name>
</gene>
<feature type="region of interest" description="Disordered" evidence="1">
    <location>
        <begin position="88"/>
        <end position="286"/>
    </location>
</feature>
<reference evidence="2" key="1">
    <citation type="journal article" date="2020" name="Stud. Mycol.">
        <title>101 Dothideomycetes genomes: a test case for predicting lifestyles and emergence of pathogens.</title>
        <authorList>
            <person name="Haridas S."/>
            <person name="Albert R."/>
            <person name="Binder M."/>
            <person name="Bloem J."/>
            <person name="Labutti K."/>
            <person name="Salamov A."/>
            <person name="Andreopoulos B."/>
            <person name="Baker S."/>
            <person name="Barry K."/>
            <person name="Bills G."/>
            <person name="Bluhm B."/>
            <person name="Cannon C."/>
            <person name="Castanera R."/>
            <person name="Culley D."/>
            <person name="Daum C."/>
            <person name="Ezra D."/>
            <person name="Gonzalez J."/>
            <person name="Henrissat B."/>
            <person name="Kuo A."/>
            <person name="Liang C."/>
            <person name="Lipzen A."/>
            <person name="Lutzoni F."/>
            <person name="Magnuson J."/>
            <person name="Mondo S."/>
            <person name="Nolan M."/>
            <person name="Ohm R."/>
            <person name="Pangilinan J."/>
            <person name="Park H.-J."/>
            <person name="Ramirez L."/>
            <person name="Alfaro M."/>
            <person name="Sun H."/>
            <person name="Tritt A."/>
            <person name="Yoshinaga Y."/>
            <person name="Zwiers L.-H."/>
            <person name="Turgeon B."/>
            <person name="Goodwin S."/>
            <person name="Spatafora J."/>
            <person name="Crous P."/>
            <person name="Grigoriev I."/>
        </authorList>
    </citation>
    <scope>NUCLEOTIDE SEQUENCE</scope>
    <source>
        <strain evidence="2">CBS 119687</strain>
    </source>
</reference>
<protein>
    <submittedName>
        <fullName evidence="2">Uncharacterized protein</fullName>
    </submittedName>
</protein>
<keyword evidence="3" id="KW-1185">Reference proteome</keyword>
<feature type="compositionally biased region" description="Polar residues" evidence="1">
    <location>
        <begin position="59"/>
        <end position="76"/>
    </location>
</feature>
<dbReference type="EMBL" id="ML977504">
    <property type="protein sequence ID" value="KAF2130246.1"/>
    <property type="molecule type" value="Genomic_DNA"/>
</dbReference>
<feature type="compositionally biased region" description="Polar residues" evidence="1">
    <location>
        <begin position="698"/>
        <end position="707"/>
    </location>
</feature>
<name>A0A6A6AFB4_9PLEO</name>
<feature type="region of interest" description="Disordered" evidence="1">
    <location>
        <begin position="698"/>
        <end position="739"/>
    </location>
</feature>
<feature type="compositionally biased region" description="Polar residues" evidence="1">
    <location>
        <begin position="270"/>
        <end position="283"/>
    </location>
</feature>
<organism evidence="2 3">
    <name type="scientific">Dothidotthia symphoricarpi CBS 119687</name>
    <dbReference type="NCBI Taxonomy" id="1392245"/>
    <lineage>
        <taxon>Eukaryota</taxon>
        <taxon>Fungi</taxon>
        <taxon>Dikarya</taxon>
        <taxon>Ascomycota</taxon>
        <taxon>Pezizomycotina</taxon>
        <taxon>Dothideomycetes</taxon>
        <taxon>Pleosporomycetidae</taxon>
        <taxon>Pleosporales</taxon>
        <taxon>Dothidotthiaceae</taxon>
        <taxon>Dothidotthia</taxon>
    </lineage>
</organism>
<feature type="region of interest" description="Disordered" evidence="1">
    <location>
        <begin position="1"/>
        <end position="48"/>
    </location>
</feature>
<dbReference type="GeneID" id="54413272"/>
<accession>A0A6A6AFB4</accession>
<feature type="region of interest" description="Disordered" evidence="1">
    <location>
        <begin position="669"/>
        <end position="688"/>
    </location>
</feature>
<evidence type="ECO:0000313" key="2">
    <source>
        <dbReference type="EMBL" id="KAF2130246.1"/>
    </source>
</evidence>
<feature type="region of interest" description="Disordered" evidence="1">
    <location>
        <begin position="414"/>
        <end position="446"/>
    </location>
</feature>
<evidence type="ECO:0000313" key="3">
    <source>
        <dbReference type="Proteomes" id="UP000799771"/>
    </source>
</evidence>
<feature type="region of interest" description="Disordered" evidence="1">
    <location>
        <begin position="545"/>
        <end position="565"/>
    </location>
</feature>
<dbReference type="Proteomes" id="UP000799771">
    <property type="component" value="Unassembled WGS sequence"/>
</dbReference>
<feature type="compositionally biased region" description="Polar residues" evidence="1">
    <location>
        <begin position="148"/>
        <end position="160"/>
    </location>
</feature>